<keyword evidence="3" id="KW-1185">Reference proteome</keyword>
<feature type="compositionally biased region" description="Basic and acidic residues" evidence="1">
    <location>
        <begin position="1"/>
        <end position="11"/>
    </location>
</feature>
<evidence type="ECO:0000256" key="1">
    <source>
        <dbReference type="SAM" id="MobiDB-lite"/>
    </source>
</evidence>
<proteinExistence type="predicted"/>
<accession>A0A2Z6P259</accession>
<gene>
    <name evidence="2" type="ORF">TSUD_301870</name>
</gene>
<evidence type="ECO:0000313" key="2">
    <source>
        <dbReference type="EMBL" id="GAU50528.1"/>
    </source>
</evidence>
<feature type="compositionally biased region" description="Polar residues" evidence="1">
    <location>
        <begin position="107"/>
        <end position="116"/>
    </location>
</feature>
<dbReference type="EMBL" id="DF974792">
    <property type="protein sequence ID" value="GAU50528.1"/>
    <property type="molecule type" value="Genomic_DNA"/>
</dbReference>
<evidence type="ECO:0000313" key="3">
    <source>
        <dbReference type="Proteomes" id="UP000242715"/>
    </source>
</evidence>
<sequence>MEGVGKKEIGTRSRYSSHRRHRSIDDDDHFQTARLGTHYADEETAAFNQSGGYYNYDLEEPVRYAFKKPEQHAFAKTVQYAHHPVQHTFATPGHHSHNTRTRKDSRVPSSIENGNIPQMKVAECNVRPETVEKDKNL</sequence>
<dbReference type="AlphaFoldDB" id="A0A2Z6P259"/>
<name>A0A2Z6P259_TRISU</name>
<organism evidence="2 3">
    <name type="scientific">Trifolium subterraneum</name>
    <name type="common">Subterranean clover</name>
    <dbReference type="NCBI Taxonomy" id="3900"/>
    <lineage>
        <taxon>Eukaryota</taxon>
        <taxon>Viridiplantae</taxon>
        <taxon>Streptophyta</taxon>
        <taxon>Embryophyta</taxon>
        <taxon>Tracheophyta</taxon>
        <taxon>Spermatophyta</taxon>
        <taxon>Magnoliopsida</taxon>
        <taxon>eudicotyledons</taxon>
        <taxon>Gunneridae</taxon>
        <taxon>Pentapetalae</taxon>
        <taxon>rosids</taxon>
        <taxon>fabids</taxon>
        <taxon>Fabales</taxon>
        <taxon>Fabaceae</taxon>
        <taxon>Papilionoideae</taxon>
        <taxon>50 kb inversion clade</taxon>
        <taxon>NPAAA clade</taxon>
        <taxon>Hologalegina</taxon>
        <taxon>IRL clade</taxon>
        <taxon>Trifolieae</taxon>
        <taxon>Trifolium</taxon>
    </lineage>
</organism>
<protein>
    <submittedName>
        <fullName evidence="2">Uncharacterized protein</fullName>
    </submittedName>
</protein>
<reference evidence="3" key="1">
    <citation type="journal article" date="2017" name="Front. Plant Sci.">
        <title>Climate Clever Clovers: New Paradigm to Reduce the Environmental Footprint of Ruminants by Breeding Low Methanogenic Forages Utilizing Haplotype Variation.</title>
        <authorList>
            <person name="Kaur P."/>
            <person name="Appels R."/>
            <person name="Bayer P.E."/>
            <person name="Keeble-Gagnere G."/>
            <person name="Wang J."/>
            <person name="Hirakawa H."/>
            <person name="Shirasawa K."/>
            <person name="Vercoe P."/>
            <person name="Stefanova K."/>
            <person name="Durmic Z."/>
            <person name="Nichols P."/>
            <person name="Revell C."/>
            <person name="Isobe S.N."/>
            <person name="Edwards D."/>
            <person name="Erskine W."/>
        </authorList>
    </citation>
    <scope>NUCLEOTIDE SEQUENCE [LARGE SCALE GENOMIC DNA]</scope>
    <source>
        <strain evidence="3">cv. Daliak</strain>
    </source>
</reference>
<dbReference type="Proteomes" id="UP000242715">
    <property type="component" value="Unassembled WGS sequence"/>
</dbReference>
<feature type="region of interest" description="Disordered" evidence="1">
    <location>
        <begin position="1"/>
        <end position="30"/>
    </location>
</feature>
<feature type="region of interest" description="Disordered" evidence="1">
    <location>
        <begin position="88"/>
        <end position="137"/>
    </location>
</feature>